<evidence type="ECO:0000313" key="2">
    <source>
        <dbReference type="EMBL" id="RMI39169.1"/>
    </source>
</evidence>
<dbReference type="Proteomes" id="UP000282674">
    <property type="component" value="Unassembled WGS sequence"/>
</dbReference>
<keyword evidence="3" id="KW-1185">Reference proteome</keyword>
<gene>
    <name evidence="2" type="ORF">EBO15_30395</name>
</gene>
<feature type="transmembrane region" description="Helical" evidence="1">
    <location>
        <begin position="260"/>
        <end position="281"/>
    </location>
</feature>
<feature type="transmembrane region" description="Helical" evidence="1">
    <location>
        <begin position="224"/>
        <end position="248"/>
    </location>
</feature>
<feature type="transmembrane region" description="Helical" evidence="1">
    <location>
        <begin position="93"/>
        <end position="116"/>
    </location>
</feature>
<keyword evidence="1" id="KW-0472">Membrane</keyword>
<feature type="transmembrane region" description="Helical" evidence="1">
    <location>
        <begin position="51"/>
        <end position="72"/>
    </location>
</feature>
<sequence length="324" mass="34196">MEPTGKKAPTAAVIGACLGAAGLFEALTLFATHDKPVRAVSPWQDDPYDAVLSFTQFAVPMLAAVVLLRLLVRRAPDAPGRTDRAQQTARAAGAMLALAALTLAAEWASVIARVGYAAWNGWTAFLIGGLAVNSLVTGLVLALLRRYRAPRGSSGRWRHDWLGDVVLLCERIPVLRILARPEAAGWVRRHALTVFVAASTVAATGITAAQAIGERWTDPLLVLWMFAVELTAFLAFCVLANAVAGFIARPARPRGRRVAESSLVVGAVATHLTVAFRNLLWPGATPLTSVPTVFAFTFGVGLAAGAAAVLLQLVPAARVRSRAG</sequence>
<comment type="caution">
    <text evidence="2">The sequence shown here is derived from an EMBL/GenBank/DDBJ whole genome shotgun (WGS) entry which is preliminary data.</text>
</comment>
<reference evidence="2 3" key="1">
    <citation type="submission" date="2018-10" db="EMBL/GenBank/DDBJ databases">
        <title>Isolation from soil.</title>
        <authorList>
            <person name="Hu J."/>
        </authorList>
    </citation>
    <scope>NUCLEOTIDE SEQUENCE [LARGE SCALE GENOMIC DNA]</scope>
    <source>
        <strain evidence="2 3">NEAU-Ht49</strain>
    </source>
</reference>
<feature type="transmembrane region" description="Helical" evidence="1">
    <location>
        <begin position="12"/>
        <end position="31"/>
    </location>
</feature>
<protein>
    <submittedName>
        <fullName evidence="2">Uncharacterized protein</fullName>
    </submittedName>
</protein>
<feature type="transmembrane region" description="Helical" evidence="1">
    <location>
        <begin position="293"/>
        <end position="314"/>
    </location>
</feature>
<evidence type="ECO:0000313" key="3">
    <source>
        <dbReference type="Proteomes" id="UP000282674"/>
    </source>
</evidence>
<dbReference type="AlphaFoldDB" id="A0A3M2LP14"/>
<keyword evidence="1" id="KW-1133">Transmembrane helix</keyword>
<feature type="transmembrane region" description="Helical" evidence="1">
    <location>
        <begin position="122"/>
        <end position="144"/>
    </location>
</feature>
<dbReference type="EMBL" id="RFFG01000072">
    <property type="protein sequence ID" value="RMI39169.1"/>
    <property type="molecule type" value="Genomic_DNA"/>
</dbReference>
<keyword evidence="1" id="KW-0812">Transmembrane</keyword>
<feature type="transmembrane region" description="Helical" evidence="1">
    <location>
        <begin position="190"/>
        <end position="212"/>
    </location>
</feature>
<evidence type="ECO:0000256" key="1">
    <source>
        <dbReference type="SAM" id="Phobius"/>
    </source>
</evidence>
<proteinExistence type="predicted"/>
<organism evidence="2 3">
    <name type="scientific">Actinomadura harenae</name>
    <dbReference type="NCBI Taxonomy" id="2483351"/>
    <lineage>
        <taxon>Bacteria</taxon>
        <taxon>Bacillati</taxon>
        <taxon>Actinomycetota</taxon>
        <taxon>Actinomycetes</taxon>
        <taxon>Streptosporangiales</taxon>
        <taxon>Thermomonosporaceae</taxon>
        <taxon>Actinomadura</taxon>
    </lineage>
</organism>
<name>A0A3M2LP14_9ACTN</name>
<accession>A0A3M2LP14</accession>